<dbReference type="InterPro" id="IPR011029">
    <property type="entry name" value="DEATH-like_dom_sf"/>
</dbReference>
<feature type="compositionally biased region" description="Basic and acidic residues" evidence="1">
    <location>
        <begin position="939"/>
        <end position="948"/>
    </location>
</feature>
<protein>
    <recommendedName>
        <fullName evidence="2">Death domain-containing protein</fullName>
    </recommendedName>
</protein>
<dbReference type="PROSITE" id="PS50017">
    <property type="entry name" value="DEATH_DOMAIN"/>
    <property type="match status" value="1"/>
</dbReference>
<organism evidence="3">
    <name type="scientific">Amphimedon queenslandica</name>
    <name type="common">Sponge</name>
    <dbReference type="NCBI Taxonomy" id="400682"/>
    <lineage>
        <taxon>Eukaryota</taxon>
        <taxon>Metazoa</taxon>
        <taxon>Porifera</taxon>
        <taxon>Demospongiae</taxon>
        <taxon>Heteroscleromorpha</taxon>
        <taxon>Haplosclerida</taxon>
        <taxon>Niphatidae</taxon>
        <taxon>Amphimedon</taxon>
    </lineage>
</organism>
<proteinExistence type="predicted"/>
<dbReference type="GO" id="GO:0007165">
    <property type="term" value="P:signal transduction"/>
    <property type="evidence" value="ECO:0007669"/>
    <property type="project" value="InterPro"/>
</dbReference>
<feature type="domain" description="Death" evidence="2">
    <location>
        <begin position="26"/>
        <end position="101"/>
    </location>
</feature>
<feature type="region of interest" description="Disordered" evidence="1">
    <location>
        <begin position="766"/>
        <end position="820"/>
    </location>
</feature>
<dbReference type="EnsemblMetazoa" id="Aqu2.1.25194_001">
    <property type="protein sequence ID" value="Aqu2.1.25194_001"/>
    <property type="gene ID" value="Aqu2.1.25194"/>
</dbReference>
<dbReference type="SUPFAM" id="SSF52540">
    <property type="entry name" value="P-loop containing nucleoside triphosphate hydrolases"/>
    <property type="match status" value="1"/>
</dbReference>
<evidence type="ECO:0000313" key="3">
    <source>
        <dbReference type="EnsemblMetazoa" id="Aqu2.1.25194_001"/>
    </source>
</evidence>
<evidence type="ECO:0000256" key="1">
    <source>
        <dbReference type="SAM" id="MobiDB-lite"/>
    </source>
</evidence>
<dbReference type="InterPro" id="IPR027417">
    <property type="entry name" value="P-loop_NTPase"/>
</dbReference>
<dbReference type="CDD" id="cd01670">
    <property type="entry name" value="Death"/>
    <property type="match status" value="1"/>
</dbReference>
<dbReference type="Gene3D" id="1.10.10.10">
    <property type="entry name" value="Winged helix-like DNA-binding domain superfamily/Winged helix DNA-binding domain"/>
    <property type="match status" value="2"/>
</dbReference>
<feature type="region of interest" description="Disordered" evidence="1">
    <location>
        <begin position="914"/>
        <end position="959"/>
    </location>
</feature>
<feature type="region of interest" description="Disordered" evidence="1">
    <location>
        <begin position="244"/>
        <end position="282"/>
    </location>
</feature>
<feature type="compositionally biased region" description="Basic and acidic residues" evidence="1">
    <location>
        <begin position="810"/>
        <end position="820"/>
    </location>
</feature>
<dbReference type="SUPFAM" id="SSF47986">
    <property type="entry name" value="DEATH domain"/>
    <property type="match status" value="1"/>
</dbReference>
<reference evidence="3" key="1">
    <citation type="submission" date="2017-05" db="UniProtKB">
        <authorList>
            <consortium name="EnsemblMetazoa"/>
        </authorList>
    </citation>
    <scope>IDENTIFICATION</scope>
</reference>
<accession>A0A1X7UC18</accession>
<feature type="region of interest" description="Disordered" evidence="1">
    <location>
        <begin position="100"/>
        <end position="155"/>
    </location>
</feature>
<dbReference type="OrthoDB" id="100767at2759"/>
<dbReference type="InterPro" id="IPR000488">
    <property type="entry name" value="Death_dom"/>
</dbReference>
<dbReference type="Pfam" id="PF00531">
    <property type="entry name" value="Death"/>
    <property type="match status" value="1"/>
</dbReference>
<feature type="compositionally biased region" description="Basic and acidic residues" evidence="1">
    <location>
        <begin position="263"/>
        <end position="282"/>
    </location>
</feature>
<sequence>MEKELRVSDLRDVMQKLRNAEFKKGDWEALGRELGLHQHTLNNIKEDQESVHMRFARCLTKWLERADKVDNFHGRPSFNSLCAALEAIGRDAIAERISDMFGGNSSEGKKPAKSTKPKTDSPTTKTGAGNKDGEAQVSGGDEDTDGTTLSQGKIEKWLKEGEVELEITRINMHGAPGAGKTCTQHLLLNEPPPAPPDELTDSTPIACPAVKATRISIDGKNKKWEKVKQEDLLNQLASCLNEAPNETEHKKEAPMPASPVSVRSEHSSLEAELPEKKPIEEEPLEKKPTDMEVINDIVIALEAGKLKKLSTNWVYFIDSGGQPAYRELLPLFTRAAALNIITIDLTKGLDEKYKLEKNGTLDELEKMNKVLLEEYKANIKVIRNRQDHDNIIYPVNTMLKGPEREEASVALCTKISSFRVAMRICIPIRLFVFEISLQREAKQKGRSFLTKEEVKEIGKSLRLNEESDIEKALQYLHNVTIILYYPGILSNIIFVDPEPILDVLSLLIASTYTDHTETYDLRILGLFNEDLLQLFGKKIFEHADFTSSHMITLLLHLHIIAKVENREEGDYFFPCALPSHGELKAPPTEIQPLLITWKIKKRDETTLAIPQGLFPLTIVHLLEKKDDIRFSPVNEEYYRCNNAMSLRVFEEYHIDIINRYTHLEIRVRGHCRGICPQIRELVSKAVEDSSKDLKLKEDNKFVFAFKCPPRNTCIVQEDKCSTLCTLCEDQCDVLQGDDDSYRCWFSDHQSSSPGAAETGMIRKRTHSMKGAEPSLEGPPTKRHKGQLDGGAQARAGDDVIDGPTQPQDPPQDKKKCRKEEFSEDLVQDAVNRWLKESTVELTVKRVLMHGLPGSGKTCSQRLLLNKGPPKKPVTDSTGIACRAVKATRMSVNDDRMEEIDANALLSSLAHDLKEAAAKQKKSPPEDNSTEPMENSSETKTTEPAKLADESGEATKTGYPADDIKANKIISDIVKEIPNAEGIFNSNWVYFIDSGGQTAFQELLPLFTRASSFNIITLDISKGIDKKLEQKYRINGGLLNQIDENSAGDSKPFSYTNIQFLKDALSSGAILQPYQAQQTIGSEENTSTGSKTLRCPDYFVLGTHKDKADEANINDYNEELLSLSSESEEKGYRIIPAVENSPKIIYEVNTMLESGPEREEEAKKLCRIIDYEVSGNKICIPVRWFAFELTLLEKAEKEGRSFLQIKDVLRAGESLQMTDDQTKEALQFLHNYTIILYYPQVSPQVSDYVFVDPHPILDILSRLLVHATYQIPREHLPHFLKKELSNPEKSDLKLKGLFTLELLEKLKDDEDFPKSDFINLLLHLHIIVETDEQNESKEKKYFIPSALPPCPKTRSPPESDIDPLQIIWRSPESKHNSQILPVPRGIFPLVIVNLMKRKKQPIFDFPLKDKLNLLRYRDAMSWRQDDQPGTIHIIKKHKHIEIYFDSDASKNCLKICEAVKEAITSSCEAINIKPDGFEFAFACPSSKNGWYHIVKKFWSWFDQKSLTEVLDDTTQGNTAPDSTTPDDEATISTVQAGKGGSSLSKANKQRKLNVIGEGGDDAYRHLRRTIEAWLKGEDNVTSRTWQTLIDAVEGTGDSAAAERIPKKLKALYNITL</sequence>
<dbReference type="InterPro" id="IPR036388">
    <property type="entry name" value="WH-like_DNA-bd_sf"/>
</dbReference>
<name>A0A1X7UC18_AMPQE</name>
<dbReference type="InParanoid" id="A0A1X7UC18"/>
<feature type="compositionally biased region" description="Polar residues" evidence="1">
    <location>
        <begin position="925"/>
        <end position="938"/>
    </location>
</feature>
<dbReference type="Gene3D" id="1.10.533.10">
    <property type="entry name" value="Death Domain, Fas"/>
    <property type="match status" value="1"/>
</dbReference>
<evidence type="ECO:0000259" key="2">
    <source>
        <dbReference type="PROSITE" id="PS50017"/>
    </source>
</evidence>